<dbReference type="EMBL" id="MU277225">
    <property type="protein sequence ID" value="KAI0059579.1"/>
    <property type="molecule type" value="Genomic_DNA"/>
</dbReference>
<organism evidence="1 2">
    <name type="scientific">Artomyces pyxidatus</name>
    <dbReference type="NCBI Taxonomy" id="48021"/>
    <lineage>
        <taxon>Eukaryota</taxon>
        <taxon>Fungi</taxon>
        <taxon>Dikarya</taxon>
        <taxon>Basidiomycota</taxon>
        <taxon>Agaricomycotina</taxon>
        <taxon>Agaricomycetes</taxon>
        <taxon>Russulales</taxon>
        <taxon>Auriscalpiaceae</taxon>
        <taxon>Artomyces</taxon>
    </lineage>
</organism>
<evidence type="ECO:0000313" key="1">
    <source>
        <dbReference type="EMBL" id="KAI0059579.1"/>
    </source>
</evidence>
<comment type="caution">
    <text evidence="1">The sequence shown here is derived from an EMBL/GenBank/DDBJ whole genome shotgun (WGS) entry which is preliminary data.</text>
</comment>
<keyword evidence="2" id="KW-1185">Reference proteome</keyword>
<reference evidence="1" key="2">
    <citation type="journal article" date="2022" name="New Phytol.">
        <title>Evolutionary transition to the ectomycorrhizal habit in the genomes of a hyperdiverse lineage of mushroom-forming fungi.</title>
        <authorList>
            <person name="Looney B."/>
            <person name="Miyauchi S."/>
            <person name="Morin E."/>
            <person name="Drula E."/>
            <person name="Courty P.E."/>
            <person name="Kohler A."/>
            <person name="Kuo A."/>
            <person name="LaButti K."/>
            <person name="Pangilinan J."/>
            <person name="Lipzen A."/>
            <person name="Riley R."/>
            <person name="Andreopoulos W."/>
            <person name="He G."/>
            <person name="Johnson J."/>
            <person name="Nolan M."/>
            <person name="Tritt A."/>
            <person name="Barry K.W."/>
            <person name="Grigoriev I.V."/>
            <person name="Nagy L.G."/>
            <person name="Hibbett D."/>
            <person name="Henrissat B."/>
            <person name="Matheny P.B."/>
            <person name="Labbe J."/>
            <person name="Martin F.M."/>
        </authorList>
    </citation>
    <scope>NUCLEOTIDE SEQUENCE</scope>
    <source>
        <strain evidence="1">HHB10654</strain>
    </source>
</reference>
<evidence type="ECO:0000313" key="2">
    <source>
        <dbReference type="Proteomes" id="UP000814140"/>
    </source>
</evidence>
<reference evidence="1" key="1">
    <citation type="submission" date="2021-03" db="EMBL/GenBank/DDBJ databases">
        <authorList>
            <consortium name="DOE Joint Genome Institute"/>
            <person name="Ahrendt S."/>
            <person name="Looney B.P."/>
            <person name="Miyauchi S."/>
            <person name="Morin E."/>
            <person name="Drula E."/>
            <person name="Courty P.E."/>
            <person name="Chicoki N."/>
            <person name="Fauchery L."/>
            <person name="Kohler A."/>
            <person name="Kuo A."/>
            <person name="Labutti K."/>
            <person name="Pangilinan J."/>
            <person name="Lipzen A."/>
            <person name="Riley R."/>
            <person name="Andreopoulos W."/>
            <person name="He G."/>
            <person name="Johnson J."/>
            <person name="Barry K.W."/>
            <person name="Grigoriev I.V."/>
            <person name="Nagy L."/>
            <person name="Hibbett D."/>
            <person name="Henrissat B."/>
            <person name="Matheny P.B."/>
            <person name="Labbe J."/>
            <person name="Martin F."/>
        </authorList>
    </citation>
    <scope>NUCLEOTIDE SEQUENCE</scope>
    <source>
        <strain evidence="1">HHB10654</strain>
    </source>
</reference>
<protein>
    <submittedName>
        <fullName evidence="1">Fragmin60</fullName>
    </submittedName>
</protein>
<dbReference type="Proteomes" id="UP000814140">
    <property type="component" value="Unassembled WGS sequence"/>
</dbReference>
<name>A0ACB8ST69_9AGAM</name>
<gene>
    <name evidence="1" type="ORF">BV25DRAFT_1908661</name>
</gene>
<sequence>MAHLTKPTVYTIEDSNIALLGSELEKRVHEHAGDKERAWEHAGLSPGLQIWRIEKFTVVDWPKDRYGSFYDGDSYIVLHTYKQDPKADALSYDLHFWLGSETTQDEAGTAAYKTVELDDHLQGLPVQHREIQGYESPRFLSHFPRFVALHGGVATGFHHVSAPPPPGVPRLFRIGVAHDPAHPTKATLLVREVPAAARSLAEGDVFVLDKGTEVWQLNTKASVGKEKFRAAEFVQSLVNDREGRCEATVYEEGGVGAGRFLDVLGVDALPARAPLAAASAKGRVSLFRLSDATGVVTFDPVEPFSRASLSSDDAFLLDHSVGGVHPALYVWIGRNASLKERRLAGQYAQSHLYEKRERGESSNVATTIVKMNEGSESHEFLILFDNVQ</sequence>
<proteinExistence type="predicted"/>
<accession>A0ACB8ST69</accession>